<dbReference type="Proteomes" id="UP000188637">
    <property type="component" value="Unassembled WGS sequence"/>
</dbReference>
<reference evidence="1" key="1">
    <citation type="submission" date="2016-08" db="EMBL/GenBank/DDBJ databases">
        <authorList>
            <person name="Ngugi D.K."/>
            <person name="Miyake S."/>
            <person name="Stingl U."/>
        </authorList>
    </citation>
    <scope>NUCLEOTIDE SEQUENCE</scope>
    <source>
        <strain evidence="1">SCG-D08WGA-EpuloA1</strain>
    </source>
</reference>
<protein>
    <submittedName>
        <fullName evidence="1">Uncharacterized protein</fullName>
    </submittedName>
</protein>
<gene>
    <name evidence="1" type="ORF">AN640_02090</name>
</gene>
<accession>A0ACC8X9V0</accession>
<comment type="caution">
    <text evidence="1">The sequence shown here is derived from an EMBL/GenBank/DDBJ whole genome shotgun (WGS) entry which is preliminary data.</text>
</comment>
<dbReference type="EMBL" id="LJHD01000276">
    <property type="protein sequence ID" value="ONI38940.1"/>
    <property type="molecule type" value="Genomic_DNA"/>
</dbReference>
<evidence type="ECO:0000313" key="2">
    <source>
        <dbReference type="Proteomes" id="UP000188637"/>
    </source>
</evidence>
<proteinExistence type="predicted"/>
<evidence type="ECO:0000313" key="1">
    <source>
        <dbReference type="EMBL" id="ONI38940.1"/>
    </source>
</evidence>
<name>A0ACC8X9V0_9FIRM</name>
<sequence length="913" mass="100662">MKLKQKFVMLLAAAMITSSIPMVTFAKNTSISKTLILTEDDTVGYTVDDDDNIEIKKPFEQFLTFDIDIDIKEPESIEVYLEGDNIEITQDLFNAWAEDDTHTDLERDGKDVVRFTMKNYGNETTPGDGTEGTIEIEYTDDNELKVILKGGSKATDQFRMPLLYQAKDGLLKLNVASHDGRIEEGTYTLSKGEVSNKKFTAEIDDAGKIISVEGEGELGEIEIDEIKAHTLNGSVFRLTIDSSDLIFSDKYNDPESGILDDSNYGLSSAVSDDDVTFVRSDEDNAIGYLIFDFDTSKVSAPGGVVIKNIEVEAEDDEVATGDIDLTIELMEFFDDPDDGLTRDDFDAISNGKKPSDNEDYTWDDVDTEDASDDMEEVEGVIAVVREAGVGLSVEEEVDTIGGKYTHGKDDNKVEIKFSDPTKEFLTDNGKLELTLEGAIFAPVPASEIIKSQTAGDDFADEDGFYTEITSNDDRIEYDDDALEDFILINENHPNVAEFNLQDLDDQDELVIQFYVVGNPGFNGDIELTAEGSKWDDPMTATIGTVTQPIEVNLVQPIDVVENERAYPAGLITISETDEHMFEADDVIAIKIEDLLIDDADVVADNGLDIDTKIAEGHLLIEIQGRSKDPATITISDIKLDGSGYIPVGEYTAYIGGQGIHVANTPINFEESSSSKIVGKPDEADDWDDDWEDYKNNEINLEDYSEDKDEIFAAAFSLGSFVTSYRPVEPEPEPVPPIIIPPTPDPIPQPDDVKGENGNYGLPDLDIRISNGRATVNGKYAEVTSEPLIVDGVTMVGVADLAKLLGIPRDKEVGNTLNYYQHGNDPAVVTLRLDKRRTLEIIIGSYEINIYDYNSLTGTYQSVGKKSLIKPAQILMDNEGLSRTFVPMRPIGEALGFEVSWDSKNSEAIFTNKN</sequence>
<keyword evidence="2" id="KW-1185">Reference proteome</keyword>
<organism evidence="1 2">
    <name type="scientific">Candidatus Epulonipiscium fishelsonii</name>
    <dbReference type="NCBI Taxonomy" id="77094"/>
    <lineage>
        <taxon>Bacteria</taxon>
        <taxon>Bacillati</taxon>
        <taxon>Bacillota</taxon>
        <taxon>Clostridia</taxon>
        <taxon>Lachnospirales</taxon>
        <taxon>Lachnospiraceae</taxon>
        <taxon>Candidatus Epulonipiscium</taxon>
    </lineage>
</organism>